<protein>
    <submittedName>
        <fullName evidence="1">DUF393 domain-containing protein</fullName>
    </submittedName>
</protein>
<reference evidence="1" key="1">
    <citation type="submission" date="2020-08" db="EMBL/GenBank/DDBJ databases">
        <title>Novel species isolated from subtropical streams in China.</title>
        <authorList>
            <person name="Lu H."/>
        </authorList>
    </citation>
    <scope>NUCLEOTIDE SEQUENCE</scope>
    <source>
        <strain evidence="1">KACC 12607</strain>
    </source>
</reference>
<proteinExistence type="predicted"/>
<dbReference type="AlphaFoldDB" id="A0A923KQL1"/>
<dbReference type="InterPro" id="IPR007263">
    <property type="entry name" value="DCC1-like"/>
</dbReference>
<dbReference type="RefSeq" id="WP_186913115.1">
    <property type="nucleotide sequence ID" value="NZ_JACOFV010000012.1"/>
</dbReference>
<dbReference type="PANTHER" id="PTHR34290">
    <property type="entry name" value="SI:CH73-390P7.2"/>
    <property type="match status" value="1"/>
</dbReference>
<keyword evidence="2" id="KW-1185">Reference proteome</keyword>
<dbReference type="Proteomes" id="UP000634011">
    <property type="component" value="Unassembled WGS sequence"/>
</dbReference>
<accession>A0A923KQL1</accession>
<dbReference type="PANTHER" id="PTHR34290:SF2">
    <property type="entry name" value="OS04G0668800 PROTEIN"/>
    <property type="match status" value="1"/>
</dbReference>
<dbReference type="EMBL" id="JACOFV010000012">
    <property type="protein sequence ID" value="MBC3863174.1"/>
    <property type="molecule type" value="Genomic_DNA"/>
</dbReference>
<sequence length="127" mass="14155">MTTSDSSASTPRNSCTVYFDGACPICSKEIATYQKLKGGEQIKWIDASVCNEQELGTTLDRPAALARLHVRDASGNLVHGAAAFVEMWKHLPALSWITPLLSNRFALSILDLLYNFFLRVRPLWRKA</sequence>
<dbReference type="GO" id="GO:0015035">
    <property type="term" value="F:protein-disulfide reductase activity"/>
    <property type="evidence" value="ECO:0007669"/>
    <property type="project" value="InterPro"/>
</dbReference>
<name>A0A923KQL1_9BURK</name>
<gene>
    <name evidence="1" type="ORF">H8K32_13770</name>
</gene>
<evidence type="ECO:0000313" key="1">
    <source>
        <dbReference type="EMBL" id="MBC3863174.1"/>
    </source>
</evidence>
<dbReference type="InterPro" id="IPR044691">
    <property type="entry name" value="DCC1_Trx"/>
</dbReference>
<dbReference type="Pfam" id="PF04134">
    <property type="entry name" value="DCC1-like"/>
    <property type="match status" value="1"/>
</dbReference>
<evidence type="ECO:0000313" key="2">
    <source>
        <dbReference type="Proteomes" id="UP000634011"/>
    </source>
</evidence>
<comment type="caution">
    <text evidence="1">The sequence shown here is derived from an EMBL/GenBank/DDBJ whole genome shotgun (WGS) entry which is preliminary data.</text>
</comment>
<organism evidence="1 2">
    <name type="scientific">Undibacterium jejuense</name>
    <dbReference type="NCBI Taxonomy" id="1344949"/>
    <lineage>
        <taxon>Bacteria</taxon>
        <taxon>Pseudomonadati</taxon>
        <taxon>Pseudomonadota</taxon>
        <taxon>Betaproteobacteria</taxon>
        <taxon>Burkholderiales</taxon>
        <taxon>Oxalobacteraceae</taxon>
        <taxon>Undibacterium</taxon>
    </lineage>
</organism>